<keyword evidence="1 2" id="KW-0430">Lectin</keyword>
<accession>A0ABD1F821</accession>
<dbReference type="PANTHER" id="PTHR11346:SF176">
    <property type="entry name" value="32 KDA BETA-GALACTOSIDE-BINDING LECTIN LEC-3"/>
    <property type="match status" value="1"/>
</dbReference>
<dbReference type="Gene3D" id="2.60.120.200">
    <property type="match status" value="3"/>
</dbReference>
<dbReference type="InterPro" id="IPR001079">
    <property type="entry name" value="Galectin_CRD"/>
</dbReference>
<dbReference type="PROSITE" id="PS51304">
    <property type="entry name" value="GALECTIN"/>
    <property type="match status" value="3"/>
</dbReference>
<gene>
    <name evidence="4" type="ORF">ABEB36_002595</name>
</gene>
<organism evidence="4 5">
    <name type="scientific">Hypothenemus hampei</name>
    <name type="common">Coffee berry borer</name>
    <dbReference type="NCBI Taxonomy" id="57062"/>
    <lineage>
        <taxon>Eukaryota</taxon>
        <taxon>Metazoa</taxon>
        <taxon>Ecdysozoa</taxon>
        <taxon>Arthropoda</taxon>
        <taxon>Hexapoda</taxon>
        <taxon>Insecta</taxon>
        <taxon>Pterygota</taxon>
        <taxon>Neoptera</taxon>
        <taxon>Endopterygota</taxon>
        <taxon>Coleoptera</taxon>
        <taxon>Polyphaga</taxon>
        <taxon>Cucujiformia</taxon>
        <taxon>Curculionidae</taxon>
        <taxon>Scolytinae</taxon>
        <taxon>Hypothenemus</taxon>
    </lineage>
</organism>
<evidence type="ECO:0000256" key="1">
    <source>
        <dbReference type="ARBA" id="ARBA00022734"/>
    </source>
</evidence>
<proteinExistence type="predicted"/>
<dbReference type="AlphaFoldDB" id="A0ABD1F821"/>
<dbReference type="SUPFAM" id="SSF49899">
    <property type="entry name" value="Concanavalin A-like lectins/glucanases"/>
    <property type="match status" value="2"/>
</dbReference>
<protein>
    <recommendedName>
        <fullName evidence="2">Galectin</fullName>
    </recommendedName>
</protein>
<evidence type="ECO:0000259" key="3">
    <source>
        <dbReference type="PROSITE" id="PS51304"/>
    </source>
</evidence>
<dbReference type="SMART" id="SM00276">
    <property type="entry name" value="GLECT"/>
    <property type="match status" value="2"/>
</dbReference>
<dbReference type="SMART" id="SM00908">
    <property type="entry name" value="Gal-bind_lectin"/>
    <property type="match status" value="2"/>
</dbReference>
<dbReference type="EMBL" id="JBDJPC010000002">
    <property type="protein sequence ID" value="KAL1513139.1"/>
    <property type="molecule type" value="Genomic_DNA"/>
</dbReference>
<evidence type="ECO:0000313" key="5">
    <source>
        <dbReference type="Proteomes" id="UP001566132"/>
    </source>
</evidence>
<dbReference type="GO" id="GO:0030246">
    <property type="term" value="F:carbohydrate binding"/>
    <property type="evidence" value="ECO:0007669"/>
    <property type="project" value="UniProtKB-UniRule"/>
</dbReference>
<dbReference type="Pfam" id="PF00337">
    <property type="entry name" value="Gal-bind_lectin"/>
    <property type="match status" value="2"/>
</dbReference>
<evidence type="ECO:0000313" key="4">
    <source>
        <dbReference type="EMBL" id="KAL1513139.1"/>
    </source>
</evidence>
<sequence length="359" mass="41309">MYCKFPHRIPYNKVTHLLVEGDIFLTSISFKNIVLSGKKSPFLGELPVALQPEKIIRVHGITHPNCDRININLATGPNSQPRDDIALHISIRLNQGCIVRNSYANNRWQDEDRSGNLPIEKGQSFKIVVLVDPLHYKIAVNGQPYCTFPHRIPYNRVTHLLVEEDSIQTSVSFDGVALPNKNVVDGQPYCEFLQRTPYTQIIHLFLTSISFKETDFLCNLPILTKIPSGLYPGKMIRFHGILYSYRFDINLTTGRNLKPQDDIALHISIRLNEGCIVMNSYRKNTWEDEERGWELPINKGQSFEVIVFMDASAYWIEINSQFHWKFLHRMPYDQVNYIMVDGNVILDSISFEEIVVLSG</sequence>
<comment type="caution">
    <text evidence="4">The sequence shown here is derived from an EMBL/GenBank/DDBJ whole genome shotgun (WGS) entry which is preliminary data.</text>
</comment>
<feature type="domain" description="Galectin" evidence="3">
    <location>
        <begin position="1"/>
        <end position="31"/>
    </location>
</feature>
<keyword evidence="5" id="KW-1185">Reference proteome</keyword>
<dbReference type="CDD" id="cd00070">
    <property type="entry name" value="GLECT"/>
    <property type="match status" value="2"/>
</dbReference>
<dbReference type="Proteomes" id="UP001566132">
    <property type="component" value="Unassembled WGS sequence"/>
</dbReference>
<feature type="domain" description="Galectin" evidence="3">
    <location>
        <begin position="222"/>
        <end position="352"/>
    </location>
</feature>
<reference evidence="4 5" key="1">
    <citation type="submission" date="2024-05" db="EMBL/GenBank/DDBJ databases">
        <title>Genetic variation in Jamaican populations of the coffee berry borer (Hypothenemus hampei).</title>
        <authorList>
            <person name="Errbii M."/>
            <person name="Myrie A."/>
        </authorList>
    </citation>
    <scope>NUCLEOTIDE SEQUENCE [LARGE SCALE GENOMIC DNA]</scope>
    <source>
        <strain evidence="4">JA-Hopewell-2020-01-JO</strain>
        <tissue evidence="4">Whole body</tissue>
    </source>
</reference>
<dbReference type="PANTHER" id="PTHR11346">
    <property type="entry name" value="GALECTIN"/>
    <property type="match status" value="1"/>
</dbReference>
<feature type="domain" description="Galectin" evidence="3">
    <location>
        <begin position="42"/>
        <end position="174"/>
    </location>
</feature>
<dbReference type="InterPro" id="IPR013320">
    <property type="entry name" value="ConA-like_dom_sf"/>
</dbReference>
<dbReference type="InterPro" id="IPR044156">
    <property type="entry name" value="Galectin-like"/>
</dbReference>
<name>A0ABD1F821_HYPHA</name>
<evidence type="ECO:0000256" key="2">
    <source>
        <dbReference type="RuleBase" id="RU102079"/>
    </source>
</evidence>